<sequence length="698" mass="81573">MTQTKYKINKIALKNFKFFREDSQNTEALHIKLEGKNLLLYGENGSGKSSIYWGLYTFLQSIHKEDSDVQKYFDMNDPNSLVNDFIEEGEESEIMIEFLKTNSSNNPSENNTSEEISVKINALDIETKDHSFISDYSDQSDFINYKILFEHYNFSHSDEIDIFPLFEKYIFHTIDIGTSIPSEGDMPFKYTSNVWKELNLPVYSYYSDRFSDKIITNYSSDSYQTLGSDLTNISKLDDVRKSVFKDLSSEHENVALDDFPQDILNQQQKLLQFNIKFNSYLSDLFNLVNQILPDSLNVQLSYHYIFSYYTLKDSPNSRISEYKLNYPKLKLIVKFKDGRQIKKPQSYLNEAKLSLISLSIRLATLKQRKGAINSRVLVLDDLLLSLDMSNRDIVINELLTNYKDYQILFLTHDRGLYNFIKRRLESSGSEKEWCFKEMYQDLEAGSIKPFLLDSKSNLSLAQKYFKLFDYPACSNYLRKEVEVILKKILPDNKINIVRDTNGEGTRTLQLDTLIRNFEEWYSDLGFSLEPFKNLKEYKDLLLNPLSHDNMESPIYRKELENIFEILKKLSKIQKKTIGTITDEVDSTNIFELKEEDQNGDHYSYTFKLIENFYIVTGPDNTKKLNNPLIQVISGKNVTSALNLNISQQRIKLLRAYDQIRFKIRNKSNNDEKIPAKDLMTIVYFHDTAIQNIVEEASY</sequence>
<protein>
    <submittedName>
        <fullName evidence="1">Uncharacterized protein</fullName>
    </submittedName>
</protein>
<dbReference type="Proteomes" id="UP000826212">
    <property type="component" value="Chromosome"/>
</dbReference>
<evidence type="ECO:0000313" key="1">
    <source>
        <dbReference type="EMBL" id="QZE15251.1"/>
    </source>
</evidence>
<evidence type="ECO:0000313" key="2">
    <source>
        <dbReference type="Proteomes" id="UP000826212"/>
    </source>
</evidence>
<organism evidence="1 2">
    <name type="scientific">Halosquirtibacter laminarini</name>
    <dbReference type="NCBI Taxonomy" id="3374600"/>
    <lineage>
        <taxon>Bacteria</taxon>
        <taxon>Pseudomonadati</taxon>
        <taxon>Bacteroidota</taxon>
        <taxon>Bacteroidia</taxon>
        <taxon>Marinilabiliales</taxon>
        <taxon>Prolixibacteraceae</taxon>
        <taxon>Halosquirtibacter</taxon>
    </lineage>
</organism>
<proteinExistence type="predicted"/>
<keyword evidence="2" id="KW-1185">Reference proteome</keyword>
<accession>A0AC61NHW3</accession>
<name>A0AC61NHW3_9BACT</name>
<dbReference type="EMBL" id="CP081303">
    <property type="protein sequence ID" value="QZE15251.1"/>
    <property type="molecule type" value="Genomic_DNA"/>
</dbReference>
<reference evidence="1" key="1">
    <citation type="submission" date="2021-08" db="EMBL/GenBank/DDBJ databases">
        <title>Novel anaerobic bacterium isolated from sea squirt in East Sea, Republic of Korea.</title>
        <authorList>
            <person name="Nguyen T.H."/>
            <person name="Li Z."/>
            <person name="Lee Y.-J."/>
            <person name="Ko J."/>
            <person name="Kim S.-G."/>
        </authorList>
    </citation>
    <scope>NUCLEOTIDE SEQUENCE</scope>
    <source>
        <strain evidence="1">KCTC 25031</strain>
    </source>
</reference>
<gene>
    <name evidence="1" type="ORF">K4L44_05300</name>
</gene>